<dbReference type="SUPFAM" id="SSF46579">
    <property type="entry name" value="Prefoldin"/>
    <property type="match status" value="1"/>
</dbReference>
<comment type="subcellular location">
    <subcellularLocation>
        <location evidence="6">Cytoplasm</location>
    </subcellularLocation>
</comment>
<evidence type="ECO:0000313" key="8">
    <source>
        <dbReference type="EMBL" id="AGB49103.1"/>
    </source>
</evidence>
<dbReference type="Proteomes" id="UP000010866">
    <property type="component" value="Chromosome"/>
</dbReference>
<evidence type="ECO:0000256" key="6">
    <source>
        <dbReference type="HAMAP-Rule" id="MF_00308"/>
    </source>
</evidence>
<evidence type="ECO:0000256" key="7">
    <source>
        <dbReference type="NCBIfam" id="TIGR00293"/>
    </source>
</evidence>
<dbReference type="InterPro" id="IPR004127">
    <property type="entry name" value="Prefoldin_subunit_alpha"/>
</dbReference>
<evidence type="ECO:0000256" key="5">
    <source>
        <dbReference type="ARBA" id="ARBA00025077"/>
    </source>
</evidence>
<evidence type="ECO:0000256" key="3">
    <source>
        <dbReference type="ARBA" id="ARBA00022490"/>
    </source>
</evidence>
<dbReference type="GO" id="GO:0006457">
    <property type="term" value="P:protein folding"/>
    <property type="evidence" value="ECO:0007669"/>
    <property type="project" value="UniProtKB-UniRule"/>
</dbReference>
<comment type="function">
    <text evidence="5 6">Molecular chaperone capable of stabilizing a range of proteins. Seems to fulfill an ATP-independent, HSP70-like function in archaeal de novo protein folding.</text>
</comment>
<evidence type="ECO:0000256" key="1">
    <source>
        <dbReference type="ARBA" id="ARBA00010048"/>
    </source>
</evidence>
<sequence>MAEMNDTDPRSLLMQHREYQRRAESLQQQLNMVSLSAQDCQRAITTIEELEKEKEGAHTMVPIGSGSFVYAKLDMIDKVVVNVGAGISIEKSVPEAKEILQRRKSELDKILEKMNTTLGQLAQGMQAIETHVAALQQGAQSGTQ</sequence>
<dbReference type="HOGENOM" id="CLU_091867_1_1_2"/>
<dbReference type="GeneID" id="14408234"/>
<dbReference type="STRING" id="867904.Metho_0860"/>
<dbReference type="GO" id="GO:0005737">
    <property type="term" value="C:cytoplasm"/>
    <property type="evidence" value="ECO:0007669"/>
    <property type="project" value="UniProtKB-SubCell"/>
</dbReference>
<dbReference type="HAMAP" id="MF_00308">
    <property type="entry name" value="PfdA"/>
    <property type="match status" value="1"/>
</dbReference>
<accession>L0KYE9</accession>
<dbReference type="InterPro" id="IPR011599">
    <property type="entry name" value="PFD_alpha_archaea"/>
</dbReference>
<dbReference type="PANTHER" id="PTHR12674">
    <property type="entry name" value="PREFOLDIN SUBUNIT 5"/>
    <property type="match status" value="1"/>
</dbReference>
<evidence type="ECO:0000256" key="4">
    <source>
        <dbReference type="ARBA" id="ARBA00023186"/>
    </source>
</evidence>
<dbReference type="GO" id="GO:0016272">
    <property type="term" value="C:prefoldin complex"/>
    <property type="evidence" value="ECO:0007669"/>
    <property type="project" value="UniProtKB-UniRule"/>
</dbReference>
<keyword evidence="9" id="KW-1185">Reference proteome</keyword>
<evidence type="ECO:0000313" key="9">
    <source>
        <dbReference type="Proteomes" id="UP000010866"/>
    </source>
</evidence>
<dbReference type="Gene3D" id="1.10.287.370">
    <property type="match status" value="1"/>
</dbReference>
<protein>
    <recommendedName>
        <fullName evidence="6 7">Prefoldin subunit alpha</fullName>
    </recommendedName>
    <alternativeName>
        <fullName evidence="6">GimC subunit alpha</fullName>
    </alternativeName>
</protein>
<dbReference type="RefSeq" id="WP_015324270.1">
    <property type="nucleotide sequence ID" value="NC_019977.1"/>
</dbReference>
<dbReference type="InterPro" id="IPR009053">
    <property type="entry name" value="Prefoldin"/>
</dbReference>
<reference evidence="9" key="1">
    <citation type="submission" date="2012-02" db="EMBL/GenBank/DDBJ databases">
        <title>Complete sequence of chromosome of Methanomethylovorans hollandica DSM 15978.</title>
        <authorList>
            <person name="Lucas S."/>
            <person name="Copeland A."/>
            <person name="Lapidus A."/>
            <person name="Glavina del Rio T."/>
            <person name="Dalin E."/>
            <person name="Tice H."/>
            <person name="Bruce D."/>
            <person name="Goodwin L."/>
            <person name="Pitluck S."/>
            <person name="Peters L."/>
            <person name="Mikhailova N."/>
            <person name="Held B."/>
            <person name="Kyrpides N."/>
            <person name="Mavromatis K."/>
            <person name="Ivanova N."/>
            <person name="Brettin T."/>
            <person name="Detter J.C."/>
            <person name="Han C."/>
            <person name="Larimer F."/>
            <person name="Land M."/>
            <person name="Hauser L."/>
            <person name="Markowitz V."/>
            <person name="Cheng J.-F."/>
            <person name="Hugenholtz P."/>
            <person name="Woyke T."/>
            <person name="Wu D."/>
            <person name="Spring S."/>
            <person name="Schroeder M."/>
            <person name="Brambilla E."/>
            <person name="Klenk H.-P."/>
            <person name="Eisen J.A."/>
        </authorList>
    </citation>
    <scope>NUCLEOTIDE SEQUENCE [LARGE SCALE GENOMIC DNA]</scope>
    <source>
        <strain evidence="9">DSM 15978 / NBRC 107637 / DMS1</strain>
    </source>
</reference>
<dbReference type="Pfam" id="PF02996">
    <property type="entry name" value="Prefoldin"/>
    <property type="match status" value="1"/>
</dbReference>
<dbReference type="KEGG" id="mhz:Metho_0860"/>
<dbReference type="EMBL" id="CP003362">
    <property type="protein sequence ID" value="AGB49103.1"/>
    <property type="molecule type" value="Genomic_DNA"/>
</dbReference>
<comment type="similarity">
    <text evidence="1">Belongs to the prefoldin subunit alpha family.</text>
</comment>
<organism evidence="8 9">
    <name type="scientific">Methanomethylovorans hollandica (strain DSM 15978 / NBRC 107637 / DMS1)</name>
    <dbReference type="NCBI Taxonomy" id="867904"/>
    <lineage>
        <taxon>Archaea</taxon>
        <taxon>Methanobacteriati</taxon>
        <taxon>Methanobacteriota</taxon>
        <taxon>Stenosarchaea group</taxon>
        <taxon>Methanomicrobia</taxon>
        <taxon>Methanosarcinales</taxon>
        <taxon>Methanosarcinaceae</taxon>
        <taxon>Methanomethylovorans</taxon>
    </lineage>
</organism>
<name>L0KYE9_METHD</name>
<dbReference type="PANTHER" id="PTHR12674:SF4">
    <property type="entry name" value="PREFOLDIN SUBUNIT ALPHA 2"/>
    <property type="match status" value="1"/>
</dbReference>
<dbReference type="NCBIfam" id="TIGR00293">
    <property type="entry name" value="prefoldin subunit alpha"/>
    <property type="match status" value="1"/>
</dbReference>
<evidence type="ECO:0000256" key="2">
    <source>
        <dbReference type="ARBA" id="ARBA00011716"/>
    </source>
</evidence>
<dbReference type="OrthoDB" id="10045at2157"/>
<dbReference type="AlphaFoldDB" id="L0KYE9"/>
<gene>
    <name evidence="6" type="primary">pfdA</name>
    <name evidence="8" type="ordered locus">Metho_0860</name>
</gene>
<proteinExistence type="inferred from homology"/>
<comment type="subunit">
    <text evidence="2 6">Heterohexamer of two alpha and four beta subunits.</text>
</comment>
<dbReference type="CDD" id="cd23160">
    <property type="entry name" value="Prefoldin_alpha_GimC"/>
    <property type="match status" value="1"/>
</dbReference>
<keyword evidence="3 6" id="KW-0963">Cytoplasm</keyword>
<dbReference type="GO" id="GO:0051082">
    <property type="term" value="F:unfolded protein binding"/>
    <property type="evidence" value="ECO:0007669"/>
    <property type="project" value="UniProtKB-UniRule"/>
</dbReference>
<keyword evidence="4 6" id="KW-0143">Chaperone</keyword>
<comment type="similarity">
    <text evidence="6">Belongs to the prefoldin alpha subunit family.</text>
</comment>